<organism evidence="2 3">
    <name type="scientific">Thalassobius vesicularis</name>
    <dbReference type="NCBI Taxonomy" id="1294297"/>
    <lineage>
        <taxon>Bacteria</taxon>
        <taxon>Pseudomonadati</taxon>
        <taxon>Pseudomonadota</taxon>
        <taxon>Alphaproteobacteria</taxon>
        <taxon>Rhodobacterales</taxon>
        <taxon>Roseobacteraceae</taxon>
        <taxon>Thalassovita</taxon>
    </lineage>
</organism>
<keyword evidence="3" id="KW-1185">Reference proteome</keyword>
<dbReference type="OrthoDB" id="8244198at2"/>
<reference evidence="2 3" key="1">
    <citation type="submission" date="2019-04" db="EMBL/GenBank/DDBJ databases">
        <title>Draft genome sequence of Youngimonas vesicularis.</title>
        <authorList>
            <person name="Hameed A."/>
        </authorList>
    </citation>
    <scope>NUCLEOTIDE SEQUENCE [LARGE SCALE GENOMIC DNA]</scope>
    <source>
        <strain evidence="2 3">CC-AMW-E</strain>
    </source>
</reference>
<feature type="domain" description="YjiS-like" evidence="1">
    <location>
        <begin position="27"/>
        <end position="61"/>
    </location>
</feature>
<dbReference type="InterPro" id="IPR009506">
    <property type="entry name" value="YjiS-like"/>
</dbReference>
<evidence type="ECO:0000313" key="3">
    <source>
        <dbReference type="Proteomes" id="UP000306113"/>
    </source>
</evidence>
<dbReference type="EMBL" id="SSMD01000005">
    <property type="protein sequence ID" value="THD73301.1"/>
    <property type="molecule type" value="Genomic_DNA"/>
</dbReference>
<evidence type="ECO:0000313" key="2">
    <source>
        <dbReference type="EMBL" id="THD73301.1"/>
    </source>
</evidence>
<gene>
    <name evidence="2" type="ORF">E7681_11425</name>
</gene>
<proteinExistence type="predicted"/>
<evidence type="ECO:0000259" key="1">
    <source>
        <dbReference type="Pfam" id="PF06568"/>
    </source>
</evidence>
<dbReference type="Proteomes" id="UP000306113">
    <property type="component" value="Unassembled WGS sequence"/>
</dbReference>
<dbReference type="Pfam" id="PF06568">
    <property type="entry name" value="YjiS-like"/>
    <property type="match status" value="1"/>
</dbReference>
<comment type="caution">
    <text evidence="2">The sequence shown here is derived from an EMBL/GenBank/DDBJ whole genome shotgun (WGS) entry which is preliminary data.</text>
</comment>
<dbReference type="AlphaFoldDB" id="A0A4S3M8B3"/>
<name>A0A4S3M8B3_9RHOB</name>
<sequence length="72" mass="8131">MAYASDIRTSEGGIADRFAALTKSVGARFARYKTYRRTLVELASLSDMELRDLGLCRSQIRSVAYEHVYDAH</sequence>
<dbReference type="RefSeq" id="WP_136339430.1">
    <property type="nucleotide sequence ID" value="NZ_SSMD01000005.1"/>
</dbReference>
<protein>
    <submittedName>
        <fullName evidence="2">DUF1127 domain-containing protein</fullName>
    </submittedName>
</protein>
<accession>A0A4S3M8B3</accession>